<sequence length="228" mass="25040">AAQMDQNFKLEQPLDKVVVTAGQMITLTCMASGNTAVAGPLKWLKGWGIGNKTVYDQRGEFPRVTRAENESNTDFTIRISNAQPEDAGTYYCVKYQKSLEDEVDKVLQRGNGTEVFLSKSALVLNMVAAAVVLFLLLVLGIIFCIYRRKRRDKAKSQCPPIPQCYKGTDGTPSNVLDAETSHQPSQQSSKEDNDIQYADLQLRPEAAQHGKSPSAACSEYASIMVAAK</sequence>
<dbReference type="PANTHER" id="PTHR19971">
    <property type="entry name" value="SIGNAL-REGULATORY PROTEIN BETA"/>
    <property type="match status" value="1"/>
</dbReference>
<feature type="region of interest" description="Disordered" evidence="5">
    <location>
        <begin position="172"/>
        <end position="198"/>
    </location>
</feature>
<evidence type="ECO:0000259" key="7">
    <source>
        <dbReference type="PROSITE" id="PS50835"/>
    </source>
</evidence>
<name>A0A7L2B9W5_9GRUI</name>
<keyword evidence="2" id="KW-1015">Disulfide bond</keyword>
<accession>A0A7L2B9W5</accession>
<organism evidence="8 9">
    <name type="scientific">Heliornis fulica</name>
    <name type="common">sungrebe</name>
    <dbReference type="NCBI Taxonomy" id="54369"/>
    <lineage>
        <taxon>Eukaryota</taxon>
        <taxon>Metazoa</taxon>
        <taxon>Chordata</taxon>
        <taxon>Craniata</taxon>
        <taxon>Vertebrata</taxon>
        <taxon>Euteleostomi</taxon>
        <taxon>Archelosauria</taxon>
        <taxon>Archosauria</taxon>
        <taxon>Dinosauria</taxon>
        <taxon>Saurischia</taxon>
        <taxon>Theropoda</taxon>
        <taxon>Coelurosauria</taxon>
        <taxon>Aves</taxon>
        <taxon>Neognathae</taxon>
        <taxon>Neoaves</taxon>
        <taxon>Gruiformes</taxon>
        <taxon>Heliornithidae</taxon>
        <taxon>Heliornis</taxon>
    </lineage>
</organism>
<gene>
    <name evidence="8" type="primary">Sirpa</name>
    <name evidence="8" type="ORF">HELFUL_R05602</name>
</gene>
<feature type="domain" description="Ig-like" evidence="7">
    <location>
        <begin position="6"/>
        <end position="92"/>
    </location>
</feature>
<reference evidence="8 9" key="1">
    <citation type="submission" date="2019-09" db="EMBL/GenBank/DDBJ databases">
        <title>Bird 10,000 Genomes (B10K) Project - Family phase.</title>
        <authorList>
            <person name="Zhang G."/>
        </authorList>
    </citation>
    <scope>NUCLEOTIDE SEQUENCE [LARGE SCALE GENOMIC DNA]</scope>
    <source>
        <strain evidence="8">B10K-DU-001-55</strain>
        <tissue evidence="8">Muscle</tissue>
    </source>
</reference>
<evidence type="ECO:0000313" key="8">
    <source>
        <dbReference type="EMBL" id="NXP54200.1"/>
    </source>
</evidence>
<keyword evidence="1" id="KW-0732">Signal</keyword>
<dbReference type="FunFam" id="2.60.40.10:FF:000295">
    <property type="entry name" value="Tyrosine-protein phosphatase non-receptor type substrate 1"/>
    <property type="match status" value="1"/>
</dbReference>
<evidence type="ECO:0000313" key="9">
    <source>
        <dbReference type="Proteomes" id="UP000590868"/>
    </source>
</evidence>
<keyword evidence="6" id="KW-0472">Membrane</keyword>
<dbReference type="InterPro" id="IPR007110">
    <property type="entry name" value="Ig-like_dom"/>
</dbReference>
<evidence type="ECO:0000256" key="6">
    <source>
        <dbReference type="SAM" id="Phobius"/>
    </source>
</evidence>
<keyword evidence="6" id="KW-1133">Transmembrane helix</keyword>
<dbReference type="Gene3D" id="2.60.40.10">
    <property type="entry name" value="Immunoglobulins"/>
    <property type="match status" value="1"/>
</dbReference>
<dbReference type="OrthoDB" id="6370831at2759"/>
<evidence type="ECO:0000256" key="4">
    <source>
        <dbReference type="ARBA" id="ARBA00023319"/>
    </source>
</evidence>
<evidence type="ECO:0000256" key="5">
    <source>
        <dbReference type="SAM" id="MobiDB-lite"/>
    </source>
</evidence>
<evidence type="ECO:0000256" key="3">
    <source>
        <dbReference type="ARBA" id="ARBA00023180"/>
    </source>
</evidence>
<dbReference type="PROSITE" id="PS50835">
    <property type="entry name" value="IG_LIKE"/>
    <property type="match status" value="1"/>
</dbReference>
<dbReference type="SUPFAM" id="SSF48726">
    <property type="entry name" value="Immunoglobulin"/>
    <property type="match status" value="1"/>
</dbReference>
<dbReference type="SMART" id="SM00409">
    <property type="entry name" value="IG"/>
    <property type="match status" value="1"/>
</dbReference>
<comment type="caution">
    <text evidence="8">The sequence shown here is derived from an EMBL/GenBank/DDBJ whole genome shotgun (WGS) entry which is preliminary data.</text>
</comment>
<dbReference type="InterPro" id="IPR036179">
    <property type="entry name" value="Ig-like_dom_sf"/>
</dbReference>
<dbReference type="InterPro" id="IPR003599">
    <property type="entry name" value="Ig_sub"/>
</dbReference>
<dbReference type="InterPro" id="IPR013783">
    <property type="entry name" value="Ig-like_fold"/>
</dbReference>
<keyword evidence="3" id="KW-0325">Glycoprotein</keyword>
<evidence type="ECO:0000256" key="1">
    <source>
        <dbReference type="ARBA" id="ARBA00022729"/>
    </source>
</evidence>
<protein>
    <submittedName>
        <fullName evidence="8">SHPS1 phosphatase</fullName>
    </submittedName>
</protein>
<evidence type="ECO:0000256" key="2">
    <source>
        <dbReference type="ARBA" id="ARBA00023157"/>
    </source>
</evidence>
<keyword evidence="9" id="KW-1185">Reference proteome</keyword>
<dbReference type="Proteomes" id="UP000590868">
    <property type="component" value="Unassembled WGS sequence"/>
</dbReference>
<dbReference type="InterPro" id="IPR013106">
    <property type="entry name" value="Ig_V-set"/>
</dbReference>
<feature type="transmembrane region" description="Helical" evidence="6">
    <location>
        <begin position="122"/>
        <end position="146"/>
    </location>
</feature>
<keyword evidence="6" id="KW-0812">Transmembrane</keyword>
<dbReference type="InterPro" id="IPR051755">
    <property type="entry name" value="Ig-like_CS_Receptor"/>
</dbReference>
<dbReference type="Pfam" id="PF07686">
    <property type="entry name" value="V-set"/>
    <property type="match status" value="1"/>
</dbReference>
<proteinExistence type="predicted"/>
<keyword evidence="4" id="KW-0393">Immunoglobulin domain</keyword>
<feature type="non-terminal residue" evidence="8">
    <location>
        <position position="228"/>
    </location>
</feature>
<dbReference type="EMBL" id="VXBZ01010767">
    <property type="protein sequence ID" value="NXP54200.1"/>
    <property type="molecule type" value="Genomic_DNA"/>
</dbReference>
<dbReference type="SMART" id="SM00406">
    <property type="entry name" value="IGv"/>
    <property type="match status" value="1"/>
</dbReference>
<dbReference type="AlphaFoldDB" id="A0A7L2B9W5"/>
<feature type="non-terminal residue" evidence="8">
    <location>
        <position position="1"/>
    </location>
</feature>